<protein>
    <submittedName>
        <fullName evidence="2">Gag protease polyprotein</fullName>
    </submittedName>
</protein>
<dbReference type="Proteomes" id="UP000321393">
    <property type="component" value="Unassembled WGS sequence"/>
</dbReference>
<dbReference type="AlphaFoldDB" id="A0A5D3BKG9"/>
<dbReference type="GO" id="GO:0008233">
    <property type="term" value="F:peptidase activity"/>
    <property type="evidence" value="ECO:0007669"/>
    <property type="project" value="UniProtKB-KW"/>
</dbReference>
<sequence>MSIKDYVDGTPFIHFSSRHRLHLHLWGCRPSSSLSLPRRPSAAPHRREDIQQQLPPTVLLLVSMSTTIHRPSLLRLCSVDCRTSCVDIGIREGTLKSSGSAAGLFRDSPFTRVDPLGVDSTKRHSQGPGKVFLTTGPRIEAGNVVVDMGLYVRVQRGTDRREARRMREGHMDTSGFLYALSDLFCYSLFSLSDRGMLSHETKGIIVREMPPRRGVRRGGRGGRGRRAGRVQPEVHPVVQATDLAAPVTHADLAAMEQRFRDLIMQMREQQQHAPPAPAPAPVVTQVVPDQLSAEAKHLRDFRKYNPMTFIGSLEDPTRAQMWLSSLETIFRYMKCPEDQKVQCAIFMLTYRGTAGWKTTERMLGGDVGQIT</sequence>
<keyword evidence="2" id="KW-0378">Hydrolase</keyword>
<comment type="caution">
    <text evidence="2">The sequence shown here is derived from an EMBL/GenBank/DDBJ whole genome shotgun (WGS) entry which is preliminary data.</text>
</comment>
<organism evidence="2 4">
    <name type="scientific">Cucumis melo var. makuwa</name>
    <name type="common">Oriental melon</name>
    <dbReference type="NCBI Taxonomy" id="1194695"/>
    <lineage>
        <taxon>Eukaryota</taxon>
        <taxon>Viridiplantae</taxon>
        <taxon>Streptophyta</taxon>
        <taxon>Embryophyta</taxon>
        <taxon>Tracheophyta</taxon>
        <taxon>Spermatophyta</taxon>
        <taxon>Magnoliopsida</taxon>
        <taxon>eudicotyledons</taxon>
        <taxon>Gunneridae</taxon>
        <taxon>Pentapetalae</taxon>
        <taxon>rosids</taxon>
        <taxon>fabids</taxon>
        <taxon>Cucurbitales</taxon>
        <taxon>Cucurbitaceae</taxon>
        <taxon>Benincaseae</taxon>
        <taxon>Cucumis</taxon>
    </lineage>
</organism>
<name>A0A5D3BKG9_CUCMM</name>
<evidence type="ECO:0000313" key="3">
    <source>
        <dbReference type="Proteomes" id="UP000321393"/>
    </source>
</evidence>
<gene>
    <name evidence="2" type="ORF">E5676_scaffold896G00380</name>
    <name evidence="1" type="ORF">E6C27_scaffold108G00430</name>
</gene>
<accession>A0A5D3BKG9</accession>
<evidence type="ECO:0000313" key="4">
    <source>
        <dbReference type="Proteomes" id="UP000321947"/>
    </source>
</evidence>
<evidence type="ECO:0000313" key="1">
    <source>
        <dbReference type="EMBL" id="KAA0059781.1"/>
    </source>
</evidence>
<dbReference type="EMBL" id="SSTE01005892">
    <property type="protein sequence ID" value="KAA0059781.1"/>
    <property type="molecule type" value="Genomic_DNA"/>
</dbReference>
<dbReference type="Proteomes" id="UP000321947">
    <property type="component" value="Unassembled WGS sequence"/>
</dbReference>
<evidence type="ECO:0000313" key="2">
    <source>
        <dbReference type="EMBL" id="TYJ99793.1"/>
    </source>
</evidence>
<dbReference type="OrthoDB" id="1435046at2759"/>
<reference evidence="3 4" key="1">
    <citation type="submission" date="2019-08" db="EMBL/GenBank/DDBJ databases">
        <title>Draft genome sequences of two oriental melons (Cucumis melo L. var makuwa).</title>
        <authorList>
            <person name="Kwon S.-Y."/>
        </authorList>
    </citation>
    <scope>NUCLEOTIDE SEQUENCE [LARGE SCALE GENOMIC DNA]</scope>
    <source>
        <strain evidence="4">cv. Chang Bougi</strain>
        <strain evidence="3">cv. SW 3</strain>
        <tissue evidence="2">Leaf</tissue>
    </source>
</reference>
<proteinExistence type="predicted"/>
<dbReference type="GO" id="GO:0006508">
    <property type="term" value="P:proteolysis"/>
    <property type="evidence" value="ECO:0007669"/>
    <property type="project" value="UniProtKB-KW"/>
</dbReference>
<dbReference type="EMBL" id="SSTD01017575">
    <property type="protein sequence ID" value="TYJ99793.1"/>
    <property type="molecule type" value="Genomic_DNA"/>
</dbReference>
<keyword evidence="2" id="KW-0645">Protease</keyword>